<dbReference type="OrthoDB" id="8704355at2"/>
<dbReference type="Proteomes" id="UP000484015">
    <property type="component" value="Unassembled WGS sequence"/>
</dbReference>
<evidence type="ECO:0000313" key="2">
    <source>
        <dbReference type="EMBL" id="MTW04374.1"/>
    </source>
</evidence>
<evidence type="ECO:0000256" key="1">
    <source>
        <dbReference type="SAM" id="SignalP"/>
    </source>
</evidence>
<protein>
    <submittedName>
        <fullName evidence="2">Uncharacterized protein</fullName>
    </submittedName>
</protein>
<proteinExistence type="predicted"/>
<accession>A0A6L6Q4M0</accession>
<feature type="signal peptide" evidence="1">
    <location>
        <begin position="1"/>
        <end position="21"/>
    </location>
</feature>
<gene>
    <name evidence="2" type="ORF">GM668_20040</name>
</gene>
<comment type="caution">
    <text evidence="2">The sequence shown here is derived from an EMBL/GenBank/DDBJ whole genome shotgun (WGS) entry which is preliminary data.</text>
</comment>
<sequence>MNQLFRLALAMLLVALSFAYAGETRDWWQYRPFKGSYLVYSGSLGEEQPPTQKDRKVSFNVSGPIAKEMFDSMYPDVKEAEKCSSDKGYRERNKGEVSCIHDSDGYRCFFGFDLRTGKSITGATC</sequence>
<keyword evidence="3" id="KW-1185">Reference proteome</keyword>
<name>A0A6L6Q4M0_9BURK</name>
<dbReference type="EMBL" id="WNLA01000015">
    <property type="protein sequence ID" value="MTW04374.1"/>
    <property type="molecule type" value="Genomic_DNA"/>
</dbReference>
<evidence type="ECO:0000313" key="3">
    <source>
        <dbReference type="Proteomes" id="UP000484015"/>
    </source>
</evidence>
<organism evidence="2 3">
    <name type="scientific">Pseudoduganella ginsengisoli</name>
    <dbReference type="NCBI Taxonomy" id="1462440"/>
    <lineage>
        <taxon>Bacteria</taxon>
        <taxon>Pseudomonadati</taxon>
        <taxon>Pseudomonadota</taxon>
        <taxon>Betaproteobacteria</taxon>
        <taxon>Burkholderiales</taxon>
        <taxon>Oxalobacteraceae</taxon>
        <taxon>Telluria group</taxon>
        <taxon>Pseudoduganella</taxon>
    </lineage>
</organism>
<feature type="chain" id="PRO_5027045525" evidence="1">
    <location>
        <begin position="22"/>
        <end position="125"/>
    </location>
</feature>
<keyword evidence="1" id="KW-0732">Signal</keyword>
<dbReference type="RefSeq" id="WP_155440732.1">
    <property type="nucleotide sequence ID" value="NZ_WNLA01000015.1"/>
</dbReference>
<dbReference type="AlphaFoldDB" id="A0A6L6Q4M0"/>
<reference evidence="2 3" key="1">
    <citation type="submission" date="2019-11" db="EMBL/GenBank/DDBJ databases">
        <title>Type strains purchased from KCTC, JCM and DSMZ.</title>
        <authorList>
            <person name="Lu H."/>
        </authorList>
    </citation>
    <scope>NUCLEOTIDE SEQUENCE [LARGE SCALE GENOMIC DNA]</scope>
    <source>
        <strain evidence="2 3">KCTC 42409</strain>
    </source>
</reference>